<comment type="caution">
    <text evidence="1">The sequence shown here is derived from an EMBL/GenBank/DDBJ whole genome shotgun (WGS) entry which is preliminary data.</text>
</comment>
<evidence type="ECO:0000313" key="1">
    <source>
        <dbReference type="EMBL" id="GIY60229.1"/>
    </source>
</evidence>
<gene>
    <name evidence="1" type="ORF">CDAR_305001</name>
</gene>
<protein>
    <recommendedName>
        <fullName evidence="3">Replication protein</fullName>
    </recommendedName>
</protein>
<evidence type="ECO:0000313" key="2">
    <source>
        <dbReference type="Proteomes" id="UP001054837"/>
    </source>
</evidence>
<reference evidence="1 2" key="1">
    <citation type="submission" date="2021-06" db="EMBL/GenBank/DDBJ databases">
        <title>Caerostris darwini draft genome.</title>
        <authorList>
            <person name="Kono N."/>
            <person name="Arakawa K."/>
        </authorList>
    </citation>
    <scope>NUCLEOTIDE SEQUENCE [LARGE SCALE GENOMIC DNA]</scope>
</reference>
<accession>A0AAV4URV6</accession>
<organism evidence="1 2">
    <name type="scientific">Caerostris darwini</name>
    <dbReference type="NCBI Taxonomy" id="1538125"/>
    <lineage>
        <taxon>Eukaryota</taxon>
        <taxon>Metazoa</taxon>
        <taxon>Ecdysozoa</taxon>
        <taxon>Arthropoda</taxon>
        <taxon>Chelicerata</taxon>
        <taxon>Arachnida</taxon>
        <taxon>Araneae</taxon>
        <taxon>Araneomorphae</taxon>
        <taxon>Entelegynae</taxon>
        <taxon>Araneoidea</taxon>
        <taxon>Araneidae</taxon>
        <taxon>Caerostris</taxon>
    </lineage>
</organism>
<keyword evidence="2" id="KW-1185">Reference proteome</keyword>
<dbReference type="AlphaFoldDB" id="A0AAV4URV6"/>
<name>A0AAV4URV6_9ARAC</name>
<dbReference type="EMBL" id="BPLQ01011761">
    <property type="protein sequence ID" value="GIY60229.1"/>
    <property type="molecule type" value="Genomic_DNA"/>
</dbReference>
<evidence type="ECO:0008006" key="3">
    <source>
        <dbReference type="Google" id="ProtNLM"/>
    </source>
</evidence>
<sequence>MEQQYRGYFVTIASKDGVPHPIAVKICDILELNCDEIDYVIEPHKSGLPHMHIMLYYKKELRKSDLKRKVQNTVYKFISRPLVVKEKMVIKQSLVLDVLLELQASEISLLEYDTKIGLLQRRMQLLNSS</sequence>
<proteinExistence type="predicted"/>
<dbReference type="Proteomes" id="UP001054837">
    <property type="component" value="Unassembled WGS sequence"/>
</dbReference>